<feature type="compositionally biased region" description="Polar residues" evidence="1">
    <location>
        <begin position="327"/>
        <end position="338"/>
    </location>
</feature>
<gene>
    <name evidence="2" type="ORF">KIPB_006011</name>
</gene>
<feature type="compositionally biased region" description="Low complexity" evidence="1">
    <location>
        <begin position="115"/>
        <end position="126"/>
    </location>
</feature>
<dbReference type="PANTHER" id="PTHR13585:SF19">
    <property type="entry name" value="ZINC FINGER CCCH DOMAIN-CONTAINING PROTEIN 13"/>
    <property type="match status" value="1"/>
</dbReference>
<feature type="compositionally biased region" description="Acidic residues" evidence="1">
    <location>
        <begin position="1042"/>
        <end position="1051"/>
    </location>
</feature>
<accession>A0A9K3GJF6</accession>
<feature type="compositionally biased region" description="Basic and acidic residues" evidence="1">
    <location>
        <begin position="215"/>
        <end position="226"/>
    </location>
</feature>
<reference evidence="2 3" key="1">
    <citation type="journal article" date="2018" name="PLoS ONE">
        <title>The draft genome of Kipferlia bialata reveals reductive genome evolution in fornicate parasites.</title>
        <authorList>
            <person name="Tanifuji G."/>
            <person name="Takabayashi S."/>
            <person name="Kume K."/>
            <person name="Takagi M."/>
            <person name="Nakayama T."/>
            <person name="Kamikawa R."/>
            <person name="Inagaki Y."/>
            <person name="Hashimoto T."/>
        </authorList>
    </citation>
    <scope>NUCLEOTIDE SEQUENCE [LARGE SCALE GENOMIC DNA]</scope>
    <source>
        <strain evidence="2">NY0173</strain>
    </source>
</reference>
<feature type="compositionally biased region" description="Basic and acidic residues" evidence="1">
    <location>
        <begin position="392"/>
        <end position="405"/>
    </location>
</feature>
<feature type="region of interest" description="Disordered" evidence="1">
    <location>
        <begin position="838"/>
        <end position="862"/>
    </location>
</feature>
<dbReference type="InterPro" id="IPR052824">
    <property type="entry name" value="m6A_RNA_Methylation_Regulator"/>
</dbReference>
<feature type="compositionally biased region" description="Basic and acidic residues" evidence="1">
    <location>
        <begin position="553"/>
        <end position="564"/>
    </location>
</feature>
<feature type="region of interest" description="Disordered" evidence="1">
    <location>
        <begin position="392"/>
        <end position="411"/>
    </location>
</feature>
<dbReference type="EMBL" id="BDIP01001490">
    <property type="protein sequence ID" value="GIQ84510.1"/>
    <property type="molecule type" value="Genomic_DNA"/>
</dbReference>
<feature type="region of interest" description="Disordered" evidence="1">
    <location>
        <begin position="502"/>
        <end position="596"/>
    </location>
</feature>
<feature type="region of interest" description="Disordered" evidence="1">
    <location>
        <begin position="176"/>
        <end position="228"/>
    </location>
</feature>
<feature type="region of interest" description="Disordered" evidence="1">
    <location>
        <begin position="91"/>
        <end position="126"/>
    </location>
</feature>
<organism evidence="2 3">
    <name type="scientific">Kipferlia bialata</name>
    <dbReference type="NCBI Taxonomy" id="797122"/>
    <lineage>
        <taxon>Eukaryota</taxon>
        <taxon>Metamonada</taxon>
        <taxon>Carpediemonas-like organisms</taxon>
        <taxon>Kipferlia</taxon>
    </lineage>
</organism>
<evidence type="ECO:0000256" key="1">
    <source>
        <dbReference type="SAM" id="MobiDB-lite"/>
    </source>
</evidence>
<feature type="compositionally biased region" description="Basic and acidic residues" evidence="1">
    <location>
        <begin position="838"/>
        <end position="850"/>
    </location>
</feature>
<proteinExistence type="predicted"/>
<feature type="compositionally biased region" description="Basic and acidic residues" evidence="1">
    <location>
        <begin position="339"/>
        <end position="348"/>
    </location>
</feature>
<feature type="non-terminal residue" evidence="2">
    <location>
        <position position="1"/>
    </location>
</feature>
<dbReference type="AlphaFoldDB" id="A0A9K3GJF6"/>
<feature type="compositionally biased region" description="Polar residues" evidence="1">
    <location>
        <begin position="539"/>
        <end position="550"/>
    </location>
</feature>
<evidence type="ECO:0000313" key="3">
    <source>
        <dbReference type="Proteomes" id="UP000265618"/>
    </source>
</evidence>
<protein>
    <submittedName>
        <fullName evidence="2">Uncharacterized protein</fullName>
    </submittedName>
</protein>
<feature type="region of interest" description="Disordered" evidence="1">
    <location>
        <begin position="327"/>
        <end position="353"/>
    </location>
</feature>
<dbReference type="Proteomes" id="UP000265618">
    <property type="component" value="Unassembled WGS sequence"/>
</dbReference>
<keyword evidence="3" id="KW-1185">Reference proteome</keyword>
<feature type="region of interest" description="Disordered" evidence="1">
    <location>
        <begin position="1"/>
        <end position="28"/>
    </location>
</feature>
<feature type="region of interest" description="Disordered" evidence="1">
    <location>
        <begin position="1026"/>
        <end position="1084"/>
    </location>
</feature>
<comment type="caution">
    <text evidence="2">The sequence shown here is derived from an EMBL/GenBank/DDBJ whole genome shotgun (WGS) entry which is preliminary data.</text>
</comment>
<evidence type="ECO:0000313" key="2">
    <source>
        <dbReference type="EMBL" id="GIQ84510.1"/>
    </source>
</evidence>
<dbReference type="PANTHER" id="PTHR13585">
    <property type="entry name" value="CHASCON, ISOFORM D-RELATED"/>
    <property type="match status" value="1"/>
</dbReference>
<name>A0A9K3GJF6_9EUKA</name>
<sequence length="1151" mass="124474">PGVPFLGTPVLTGTRSIGGEGETEGERGRDRVCQYEYTWVDAQYVTERVYILRHTLSDSDLLCDACGLIPCDSDSDSDSDSLVLDPKLLVGEGEGSDTEASSPGSPVSPSPLPSLSPSLSPAVPSVLPSPAPLQPSLTDVVPIICSTTRLDSLILSLALTSLGATPVSLSPCLPQQFFPHSDSKGVERKRETERERDAESESEGGHGRRLSISSARKEREREREKGIAPPDMVRVRGVDMGHRQAIRSVRHQIDACGSDVTCVVTDWTHLQICLGVVASGRSTVRDIILLDSDAHSWPSIVSHLSGRQEVRCLSSLCNSDVCPSISHTSPSVHIPTSNKGRERGRGRDSPALGLVTPSTCSTPEMHTVSHADIIQASKALDVRLNLKYGGDSVREGEGEREREVASEGTGAIPMPLSPLLRKKGDHREAQAARTKSLLHSSPYTADTLLLSMSLSPSPSSMTWPSVLYAASQRTTRVALPDPCHSDALGSLLLSVPASAPYPLYPRNTTIERDREGEREREAEATSPREREREREPCMSSVSAPLSTISESMEGDREGDRERTVAVHSTPSIRGGGEREGRSVFQPTPLKERRGSFGGRRLSVGWLDGGRERGRERGRDSDADRDRAYLHVARSPRASILDRQSQAYGASGVSLSVTSPPPRAEGAVEVLTSPAVCMSIHSPLAPLALCHAARASVVVVGEAALLGIHRLKTQTIQSGLLRGYSASPDSSPMGATPSACFKPLYAVLRRCRYRGAAVDKARQYMLKGSDTSSDKGPASLADCVRCLLVEHSADTMGLGAICTRDAKYKTPLHRALRFAAGMVASDVVSLLPILGQIKGEARGERERERRTTPRVQGKTSVASPLPPPTLSCLFSGFRPQHWNSIGNTFVTGTPASLSLLPREGAPHGVYSLSLSSSASAGHCSPVVANAEPSTARSQEKSTDGGDIVDKQRLRYLGRGGVVYVPDKKGAVFSLPVDGKRQGVIPVSLPSLAGLIHSLSLSPIEEEREKGEEEEERVEVPQYPVLDAWFERPPPSNKEGREREEEEEGEEDVPVPFLDPLTPMAKRTSNRSRRERGRERETAVAEESVLGEIPTLHIVLARDSETQGGEGEREVQEYISRLRDTLLKGFKRYRIPKALLPSGIVVDRDIRGY</sequence>
<feature type="compositionally biased region" description="Polar residues" evidence="1">
    <location>
        <begin position="852"/>
        <end position="861"/>
    </location>
</feature>
<feature type="compositionally biased region" description="Basic and acidic residues" evidence="1">
    <location>
        <begin position="181"/>
        <end position="206"/>
    </location>
</feature>
<feature type="compositionally biased region" description="Basic and acidic residues" evidence="1">
    <location>
        <begin position="509"/>
        <end position="536"/>
    </location>
</feature>